<dbReference type="InterPro" id="IPR029058">
    <property type="entry name" value="AB_hydrolase_fold"/>
</dbReference>
<dbReference type="Pfam" id="PF12146">
    <property type="entry name" value="Hydrolase_4"/>
    <property type="match status" value="1"/>
</dbReference>
<dbReference type="AlphaFoldDB" id="A0A1T4JSG8"/>
<protein>
    <recommendedName>
        <fullName evidence="2">Serine aminopeptidase S33 domain-containing protein</fullName>
    </recommendedName>
</protein>
<evidence type="ECO:0000313" key="4">
    <source>
        <dbReference type="Proteomes" id="UP000190888"/>
    </source>
</evidence>
<dbReference type="GO" id="GO:0052689">
    <property type="term" value="F:carboxylic ester hydrolase activity"/>
    <property type="evidence" value="ECO:0007669"/>
    <property type="project" value="TreeGrafter"/>
</dbReference>
<dbReference type="PANTHER" id="PTHR43265">
    <property type="entry name" value="ESTERASE ESTD"/>
    <property type="match status" value="1"/>
</dbReference>
<dbReference type="InterPro" id="IPR022742">
    <property type="entry name" value="Hydrolase_4"/>
</dbReference>
<evidence type="ECO:0000313" key="3">
    <source>
        <dbReference type="EMBL" id="SJZ33126.1"/>
    </source>
</evidence>
<dbReference type="RefSeq" id="WP_078829504.1">
    <property type="nucleotide sequence ID" value="NZ_FUWH01000001.1"/>
</dbReference>
<dbReference type="EMBL" id="FUWH01000001">
    <property type="protein sequence ID" value="SJZ33126.1"/>
    <property type="molecule type" value="Genomic_DNA"/>
</dbReference>
<organism evidence="3 4">
    <name type="scientific">Sediminibacterium ginsengisoli</name>
    <dbReference type="NCBI Taxonomy" id="413434"/>
    <lineage>
        <taxon>Bacteria</taxon>
        <taxon>Pseudomonadati</taxon>
        <taxon>Bacteroidota</taxon>
        <taxon>Chitinophagia</taxon>
        <taxon>Chitinophagales</taxon>
        <taxon>Chitinophagaceae</taxon>
        <taxon>Sediminibacterium</taxon>
    </lineage>
</organism>
<sequence>MIKRFFSVLLATACFSFVTAQEITGTWQGTISAGGVKLRFVMHLKNASGVYIASFDSPDQQAFNIPATKTTVLGDSVIAEIASMRGGYTGKWNQKDSITGVFMQGAARLPLVLLRSDNAVQPPPVVVKPQTPKPPFPYQAEDISYTNADKSVRFGATLTKPQGPGTFPAVILISGSGSQDRDGGPGPHKTYAVLADYLTRQGLAVLRIDDRGMGKSELGSDIDNITTETISRDIEAGLDYLFTRSDIDKKRTGLIGHSEGGMIAPMLAAKRKDIAFIVLLAAPGIKCNEIWNYQMQRNFIRPGLNAEEHAKAAALLSSVFNMFMKSTGHEEIRAGINTVYTQWKAAVPDSTEKKLLVVPGVQPYLALEEQMKAARALKWLNYFLNYDPAVNLSKIKIPVLALNGEYDTQVTPNNNLPAIQAALQKAGNNHYTVKKPEAVNHLFQTSWSPMAEYDKIEETFSVTVLEEIGNWIKKTTQQ</sequence>
<dbReference type="InterPro" id="IPR053145">
    <property type="entry name" value="AB_hydrolase_Est10"/>
</dbReference>
<evidence type="ECO:0000256" key="1">
    <source>
        <dbReference type="SAM" id="SignalP"/>
    </source>
</evidence>
<dbReference type="OrthoDB" id="9809549at2"/>
<accession>A0A1T4JSG8</accession>
<feature type="domain" description="Serine aminopeptidase S33" evidence="2">
    <location>
        <begin position="190"/>
        <end position="300"/>
    </location>
</feature>
<feature type="chain" id="PRO_5012413884" description="Serine aminopeptidase S33 domain-containing protein" evidence="1">
    <location>
        <begin position="21"/>
        <end position="478"/>
    </location>
</feature>
<gene>
    <name evidence="3" type="ORF">SAMN04488132_101145</name>
</gene>
<dbReference type="Proteomes" id="UP000190888">
    <property type="component" value="Unassembled WGS sequence"/>
</dbReference>
<dbReference type="SUPFAM" id="SSF53474">
    <property type="entry name" value="alpha/beta-Hydrolases"/>
    <property type="match status" value="1"/>
</dbReference>
<proteinExistence type="predicted"/>
<reference evidence="3 4" key="1">
    <citation type="submission" date="2017-02" db="EMBL/GenBank/DDBJ databases">
        <authorList>
            <person name="Peterson S.W."/>
        </authorList>
    </citation>
    <scope>NUCLEOTIDE SEQUENCE [LARGE SCALE GENOMIC DNA]</scope>
    <source>
        <strain evidence="3 4">DSM 22335</strain>
    </source>
</reference>
<keyword evidence="1" id="KW-0732">Signal</keyword>
<evidence type="ECO:0000259" key="2">
    <source>
        <dbReference type="Pfam" id="PF12146"/>
    </source>
</evidence>
<keyword evidence="4" id="KW-1185">Reference proteome</keyword>
<dbReference type="Gene3D" id="3.40.50.1820">
    <property type="entry name" value="alpha/beta hydrolase"/>
    <property type="match status" value="1"/>
</dbReference>
<dbReference type="PANTHER" id="PTHR43265:SF1">
    <property type="entry name" value="ESTERASE ESTD"/>
    <property type="match status" value="1"/>
</dbReference>
<feature type="signal peptide" evidence="1">
    <location>
        <begin position="1"/>
        <end position="20"/>
    </location>
</feature>
<dbReference type="STRING" id="413434.SAMN04488132_101145"/>
<name>A0A1T4JSG8_9BACT</name>